<organism evidence="3">
    <name type="scientific">Caenorhabditis brenneri</name>
    <name type="common">Nematode worm</name>
    <dbReference type="NCBI Taxonomy" id="135651"/>
    <lineage>
        <taxon>Eukaryota</taxon>
        <taxon>Metazoa</taxon>
        <taxon>Ecdysozoa</taxon>
        <taxon>Nematoda</taxon>
        <taxon>Chromadorea</taxon>
        <taxon>Rhabditida</taxon>
        <taxon>Rhabditina</taxon>
        <taxon>Rhabditomorpha</taxon>
        <taxon>Rhabditoidea</taxon>
        <taxon>Rhabditidae</taxon>
        <taxon>Peloderinae</taxon>
        <taxon>Caenorhabditis</taxon>
    </lineage>
</organism>
<dbReference type="Proteomes" id="UP000008068">
    <property type="component" value="Unassembled WGS sequence"/>
</dbReference>
<feature type="compositionally biased region" description="Acidic residues" evidence="1">
    <location>
        <begin position="224"/>
        <end position="235"/>
    </location>
</feature>
<proteinExistence type="predicted"/>
<dbReference type="EMBL" id="GL379788">
    <property type="protein sequence ID" value="EGT40373.1"/>
    <property type="molecule type" value="Genomic_DNA"/>
</dbReference>
<dbReference type="HOGENOM" id="CLU_778982_0_0_1"/>
<keyword evidence="3" id="KW-1185">Reference proteome</keyword>
<evidence type="ECO:0000313" key="2">
    <source>
        <dbReference type="EMBL" id="EGT40373.1"/>
    </source>
</evidence>
<protein>
    <recommendedName>
        <fullName evidence="4">SPK domain-containing protein</fullName>
    </recommendedName>
</protein>
<sequence length="356" mass="39665">MAQIVENDERDRGTPAERDDYVSLININKAGIRINALNYPCWHHGVPQDVVSGTIRAADLSWHDKIKKLCDFSAPILSDLLLAKIKEHGELKLDELERIKLFTPKNGDRNIKPERHGKKMIARNVHKYYRKMEQSQTKAMEAVLAAEGEKDNAGLQCDDNGELDGGAIGGLDGGAIGELESDHNGEDDMGTGDEADGDSGDEMEHESAGDETDEDTYSGKESSESEDIDDDDDDDDELYANFALNSSEPNMKFKKVISIHGKALKLFPPMGLFFLRANRVNVKEFVNTDVLCLHLDHLLRKVIFGKAAPIKILKVIVVDGEQEDEEMNETTASSLWSALIQPPRRQYYTPSSPTYM</sequence>
<accession>G0MAX9</accession>
<feature type="region of interest" description="Disordered" evidence="1">
    <location>
        <begin position="152"/>
        <end position="235"/>
    </location>
</feature>
<dbReference type="AlphaFoldDB" id="G0MAX9"/>
<evidence type="ECO:0000313" key="3">
    <source>
        <dbReference type="Proteomes" id="UP000008068"/>
    </source>
</evidence>
<reference evidence="3" key="1">
    <citation type="submission" date="2011-07" db="EMBL/GenBank/DDBJ databases">
        <authorList>
            <consortium name="Caenorhabditis brenneri Sequencing and Analysis Consortium"/>
            <person name="Wilson R.K."/>
        </authorList>
    </citation>
    <scope>NUCLEOTIDE SEQUENCE [LARGE SCALE GENOMIC DNA]</scope>
    <source>
        <strain evidence="3">PB2801</strain>
    </source>
</reference>
<evidence type="ECO:0008006" key="4">
    <source>
        <dbReference type="Google" id="ProtNLM"/>
    </source>
</evidence>
<dbReference type="InParanoid" id="G0MAX9"/>
<feature type="compositionally biased region" description="Acidic residues" evidence="1">
    <location>
        <begin position="187"/>
        <end position="216"/>
    </location>
</feature>
<evidence type="ECO:0000256" key="1">
    <source>
        <dbReference type="SAM" id="MobiDB-lite"/>
    </source>
</evidence>
<feature type="compositionally biased region" description="Gly residues" evidence="1">
    <location>
        <begin position="163"/>
        <end position="176"/>
    </location>
</feature>
<gene>
    <name evidence="2" type="ORF">CAEBREN_09758</name>
</gene>
<name>G0MAX9_CAEBE</name>